<evidence type="ECO:0000256" key="3">
    <source>
        <dbReference type="ARBA" id="ARBA00023134"/>
    </source>
</evidence>
<dbReference type="Pfam" id="PF04548">
    <property type="entry name" value="AIG1"/>
    <property type="match status" value="1"/>
</dbReference>
<evidence type="ECO:0000256" key="2">
    <source>
        <dbReference type="ARBA" id="ARBA00022741"/>
    </source>
</evidence>
<dbReference type="PROSITE" id="PS51720">
    <property type="entry name" value="G_AIG1"/>
    <property type="match status" value="1"/>
</dbReference>
<evidence type="ECO:0000256" key="1">
    <source>
        <dbReference type="ARBA" id="ARBA00008535"/>
    </source>
</evidence>
<dbReference type="Gene3D" id="3.40.50.300">
    <property type="entry name" value="P-loop containing nucleotide triphosphate hydrolases"/>
    <property type="match status" value="1"/>
</dbReference>
<accession>A0ABD0JL44</accession>
<feature type="domain" description="AIG1-type G" evidence="4">
    <location>
        <begin position="18"/>
        <end position="177"/>
    </location>
</feature>
<evidence type="ECO:0000313" key="6">
    <source>
        <dbReference type="Proteomes" id="UP001519460"/>
    </source>
</evidence>
<comment type="similarity">
    <text evidence="1">Belongs to the TRAFAC class TrmE-Era-EngA-EngB-Septin-like GTPase superfamily. AIG1/Toc34/Toc159-like paraseptin GTPase family. IAN subfamily.</text>
</comment>
<keyword evidence="6" id="KW-1185">Reference proteome</keyword>
<evidence type="ECO:0000313" key="5">
    <source>
        <dbReference type="EMBL" id="KAK7475596.1"/>
    </source>
</evidence>
<dbReference type="InterPro" id="IPR027417">
    <property type="entry name" value="P-loop_NTPase"/>
</dbReference>
<keyword evidence="2" id="KW-0547">Nucleotide-binding</keyword>
<keyword evidence="3" id="KW-0342">GTP-binding</keyword>
<dbReference type="InterPro" id="IPR006703">
    <property type="entry name" value="G_AIG1"/>
</dbReference>
<sequence>MRVQEIVNNGMNAELAKKRVIRLVMIGMTGTGKSATGNSILGSNDAFDPTLAFKSSARVCSKRGAIVNGTLQILVVDTPGVLDTEREEEDIVDEIKKCIDLSASGPHAFIMTISLSKRFTAGEYLPYEIFKKIFGEDLMKYVIICFTHADLLEGTAVEEILTTAPENLKKIMRKVKN</sequence>
<gene>
    <name evidence="5" type="ORF">BaRGS_00033145</name>
</gene>
<comment type="caution">
    <text evidence="5">The sequence shown here is derived from an EMBL/GenBank/DDBJ whole genome shotgun (WGS) entry which is preliminary data.</text>
</comment>
<proteinExistence type="inferred from homology"/>
<evidence type="ECO:0000259" key="4">
    <source>
        <dbReference type="PROSITE" id="PS51720"/>
    </source>
</evidence>
<dbReference type="Proteomes" id="UP001519460">
    <property type="component" value="Unassembled WGS sequence"/>
</dbReference>
<dbReference type="GO" id="GO:0005525">
    <property type="term" value="F:GTP binding"/>
    <property type="evidence" value="ECO:0007669"/>
    <property type="project" value="UniProtKB-KW"/>
</dbReference>
<organism evidence="5 6">
    <name type="scientific">Batillaria attramentaria</name>
    <dbReference type="NCBI Taxonomy" id="370345"/>
    <lineage>
        <taxon>Eukaryota</taxon>
        <taxon>Metazoa</taxon>
        <taxon>Spiralia</taxon>
        <taxon>Lophotrochozoa</taxon>
        <taxon>Mollusca</taxon>
        <taxon>Gastropoda</taxon>
        <taxon>Caenogastropoda</taxon>
        <taxon>Sorbeoconcha</taxon>
        <taxon>Cerithioidea</taxon>
        <taxon>Batillariidae</taxon>
        <taxon>Batillaria</taxon>
    </lineage>
</organism>
<feature type="non-terminal residue" evidence="5">
    <location>
        <position position="177"/>
    </location>
</feature>
<dbReference type="SUPFAM" id="SSF52540">
    <property type="entry name" value="P-loop containing nucleoside triphosphate hydrolases"/>
    <property type="match status" value="1"/>
</dbReference>
<reference evidence="5 6" key="1">
    <citation type="journal article" date="2023" name="Sci. Data">
        <title>Genome assembly of the Korean intertidal mud-creeper Batillaria attramentaria.</title>
        <authorList>
            <person name="Patra A.K."/>
            <person name="Ho P.T."/>
            <person name="Jun S."/>
            <person name="Lee S.J."/>
            <person name="Kim Y."/>
            <person name="Won Y.J."/>
        </authorList>
    </citation>
    <scope>NUCLEOTIDE SEQUENCE [LARGE SCALE GENOMIC DNA]</scope>
    <source>
        <strain evidence="5">Wonlab-2016</strain>
    </source>
</reference>
<protein>
    <recommendedName>
        <fullName evidence="4">AIG1-type G domain-containing protein</fullName>
    </recommendedName>
</protein>
<dbReference type="EMBL" id="JACVVK020000400">
    <property type="protein sequence ID" value="KAK7475596.1"/>
    <property type="molecule type" value="Genomic_DNA"/>
</dbReference>
<name>A0ABD0JL44_9CAEN</name>
<dbReference type="PANTHER" id="PTHR10903">
    <property type="entry name" value="GTPASE, IMAP FAMILY MEMBER-RELATED"/>
    <property type="match status" value="1"/>
</dbReference>
<dbReference type="PANTHER" id="PTHR10903:SF184">
    <property type="entry name" value="GTP-BINDING PROTEIN A"/>
    <property type="match status" value="1"/>
</dbReference>
<dbReference type="AlphaFoldDB" id="A0ABD0JL44"/>
<dbReference type="InterPro" id="IPR045058">
    <property type="entry name" value="GIMA/IAN/Toc"/>
</dbReference>